<evidence type="ECO:0000313" key="8">
    <source>
        <dbReference type="EMBL" id="MFC7090490.1"/>
    </source>
</evidence>
<accession>A0ABW2EWZ1</accession>
<comment type="subcellular location">
    <subcellularLocation>
        <location evidence="1">Cell membrane</location>
        <topology evidence="1">Multi-pass membrane protein</topology>
    </subcellularLocation>
</comment>
<dbReference type="Gene3D" id="3.40.720.10">
    <property type="entry name" value="Alkaline Phosphatase, subunit A"/>
    <property type="match status" value="1"/>
</dbReference>
<feature type="transmembrane region" description="Helical" evidence="6">
    <location>
        <begin position="84"/>
        <end position="104"/>
    </location>
</feature>
<keyword evidence="2" id="KW-1003">Cell membrane</keyword>
<dbReference type="GO" id="GO:0016740">
    <property type="term" value="F:transferase activity"/>
    <property type="evidence" value="ECO:0007669"/>
    <property type="project" value="UniProtKB-KW"/>
</dbReference>
<dbReference type="EMBL" id="JBHSZP010000026">
    <property type="protein sequence ID" value="MFC7090490.1"/>
    <property type="molecule type" value="Genomic_DNA"/>
</dbReference>
<gene>
    <name evidence="8" type="ORF">ACFQH5_13110</name>
</gene>
<comment type="caution">
    <text evidence="8">The sequence shown here is derived from an EMBL/GenBank/DDBJ whole genome shotgun (WGS) entry which is preliminary data.</text>
</comment>
<organism evidence="8 9">
    <name type="scientific">Halomonas salifodinae</name>
    <dbReference type="NCBI Taxonomy" id="438745"/>
    <lineage>
        <taxon>Bacteria</taxon>
        <taxon>Pseudomonadati</taxon>
        <taxon>Pseudomonadota</taxon>
        <taxon>Gammaproteobacteria</taxon>
        <taxon>Oceanospirillales</taxon>
        <taxon>Halomonadaceae</taxon>
        <taxon>Halomonas</taxon>
    </lineage>
</organism>
<dbReference type="InterPro" id="IPR000917">
    <property type="entry name" value="Sulfatase_N"/>
</dbReference>
<evidence type="ECO:0000256" key="2">
    <source>
        <dbReference type="ARBA" id="ARBA00022475"/>
    </source>
</evidence>
<reference evidence="9" key="1">
    <citation type="journal article" date="2019" name="Int. J. Syst. Evol. Microbiol.">
        <title>The Global Catalogue of Microorganisms (GCM) 10K type strain sequencing project: providing services to taxonomists for standard genome sequencing and annotation.</title>
        <authorList>
            <consortium name="The Broad Institute Genomics Platform"/>
            <consortium name="The Broad Institute Genome Sequencing Center for Infectious Disease"/>
            <person name="Wu L."/>
            <person name="Ma J."/>
        </authorList>
    </citation>
    <scope>NUCLEOTIDE SEQUENCE [LARGE SCALE GENOMIC DNA]</scope>
    <source>
        <strain evidence="9">CGMCC 1.13666</strain>
    </source>
</reference>
<evidence type="ECO:0000259" key="7">
    <source>
        <dbReference type="Pfam" id="PF00884"/>
    </source>
</evidence>
<feature type="domain" description="Sulfatase N-terminal" evidence="7">
    <location>
        <begin position="259"/>
        <end position="526"/>
    </location>
</feature>
<dbReference type="PANTHER" id="PTHR47371">
    <property type="entry name" value="LIPOTEICHOIC ACID SYNTHASE"/>
    <property type="match status" value="1"/>
</dbReference>
<feature type="transmembrane region" description="Helical" evidence="6">
    <location>
        <begin position="165"/>
        <end position="182"/>
    </location>
</feature>
<keyword evidence="3 6" id="KW-0812">Transmembrane</keyword>
<name>A0ABW2EWZ1_9GAMM</name>
<dbReference type="EC" id="2.7.8.-" evidence="8"/>
<evidence type="ECO:0000256" key="5">
    <source>
        <dbReference type="ARBA" id="ARBA00023136"/>
    </source>
</evidence>
<feature type="transmembrane region" description="Helical" evidence="6">
    <location>
        <begin position="48"/>
        <end position="72"/>
    </location>
</feature>
<evidence type="ECO:0000256" key="4">
    <source>
        <dbReference type="ARBA" id="ARBA00022989"/>
    </source>
</evidence>
<dbReference type="CDD" id="cd16015">
    <property type="entry name" value="LTA_synthase"/>
    <property type="match status" value="1"/>
</dbReference>
<keyword evidence="5 6" id="KW-0472">Membrane</keyword>
<dbReference type="PANTHER" id="PTHR47371:SF3">
    <property type="entry name" value="PHOSPHOGLYCEROL TRANSFERASE I"/>
    <property type="match status" value="1"/>
</dbReference>
<evidence type="ECO:0000256" key="3">
    <source>
        <dbReference type="ARBA" id="ARBA00022692"/>
    </source>
</evidence>
<sequence length="622" mass="68091">MTQRTSPQTPALLRSWLKFLVILTLLTLTLRLLGSAWMVPDALWPRAWWWGLRFDLAISALLAGLTVLGLWLPTRLGLTPPRRGWLVPACVLLLGAHLGDWLYWQETGRHIGYEAAELFNSAGSAAQMLALHWPWLLAIAVLTLLISLLAWVPSGKPGRGPRLELSLLVVMGLSVLLVRGSITQLPQGPHDAMRLADAGEATAALNGAYAALYGLQSGHDSLRQLPMNWLDSDTARDEVARLYADRQPLSSATTAEPVNLIVVLLESWSSAHMRPLDDGTPVTPNFDAIAAQGLASRELVSGGMRTTEGMFAVFCSHQNPLGQTLAKTSQALNDYDCLPRRLRDAGWRTAFFQGSHENTSGVGAYAQSLGFERSQGKADIDTRRYDENAWGVYDGDLYRHVLATLPSLAEPMMVGINTNTTHDIQLHDAAPRLTAGETPLDVERNVLHLADRELGEFVAALEARDWRHPWALLLASDHTARVQGSALERALLPFALYMPERVAPGEPGRIAHQRDLAPTLAELLGMPLPHAMGHSLFDDGAPQVADFFLNGALHWFDGEDRLVEIPLADPDQARCHAWRTSPGLESPLPCGEAERAALRRAYGLTRQAQARLFAGEALALVP</sequence>
<dbReference type="RefSeq" id="WP_346060508.1">
    <property type="nucleotide sequence ID" value="NZ_BAAADR010000001.1"/>
</dbReference>
<dbReference type="InterPro" id="IPR017850">
    <property type="entry name" value="Alkaline_phosphatase_core_sf"/>
</dbReference>
<protein>
    <submittedName>
        <fullName evidence="8">LTA synthase family protein</fullName>
        <ecNumber evidence="8">2.7.8.-</ecNumber>
    </submittedName>
</protein>
<feature type="transmembrane region" description="Helical" evidence="6">
    <location>
        <begin position="133"/>
        <end position="153"/>
    </location>
</feature>
<dbReference type="Pfam" id="PF00884">
    <property type="entry name" value="Sulfatase"/>
    <property type="match status" value="1"/>
</dbReference>
<keyword evidence="9" id="KW-1185">Reference proteome</keyword>
<evidence type="ECO:0000256" key="1">
    <source>
        <dbReference type="ARBA" id="ARBA00004651"/>
    </source>
</evidence>
<dbReference type="SUPFAM" id="SSF53649">
    <property type="entry name" value="Alkaline phosphatase-like"/>
    <property type="match status" value="1"/>
</dbReference>
<evidence type="ECO:0000313" key="9">
    <source>
        <dbReference type="Proteomes" id="UP001596411"/>
    </source>
</evidence>
<dbReference type="Proteomes" id="UP001596411">
    <property type="component" value="Unassembled WGS sequence"/>
</dbReference>
<evidence type="ECO:0000256" key="6">
    <source>
        <dbReference type="SAM" id="Phobius"/>
    </source>
</evidence>
<keyword evidence="8" id="KW-0808">Transferase</keyword>
<proteinExistence type="predicted"/>
<dbReference type="InterPro" id="IPR050448">
    <property type="entry name" value="OpgB/LTA_synthase_biosynth"/>
</dbReference>
<keyword evidence="4 6" id="KW-1133">Transmembrane helix</keyword>